<dbReference type="Gene3D" id="1.10.150.20">
    <property type="entry name" value="5' to 3' exonuclease, C-terminal subdomain"/>
    <property type="match status" value="1"/>
</dbReference>
<keyword evidence="13" id="KW-1185">Reference proteome</keyword>
<keyword evidence="7" id="KW-0238">DNA-binding</keyword>
<dbReference type="FunFam" id="3.40.50.10130:FF:000002">
    <property type="entry name" value="DNA repair endonuclease XPF"/>
    <property type="match status" value="1"/>
</dbReference>
<dbReference type="GO" id="GO:0000110">
    <property type="term" value="C:nucleotide-excision repair factor 1 complex"/>
    <property type="evidence" value="ECO:0007669"/>
    <property type="project" value="TreeGrafter"/>
</dbReference>
<dbReference type="SUPFAM" id="SSF52980">
    <property type="entry name" value="Restriction endonuclease-like"/>
    <property type="match status" value="1"/>
</dbReference>
<evidence type="ECO:0000256" key="7">
    <source>
        <dbReference type="ARBA" id="ARBA00023125"/>
    </source>
</evidence>
<comment type="caution">
    <text evidence="12">The sequence shown here is derived from an EMBL/GenBank/DDBJ whole genome shotgun (WGS) entry which is preliminary data.</text>
</comment>
<dbReference type="InterPro" id="IPR006166">
    <property type="entry name" value="ERCC4_domain"/>
</dbReference>
<dbReference type="CDD" id="cd20078">
    <property type="entry name" value="XPF_nuclease_XPF_euk"/>
    <property type="match status" value="1"/>
</dbReference>
<name>A0AAD5T2M4_9FUNG</name>
<keyword evidence="6" id="KW-0378">Hydrolase</keyword>
<evidence type="ECO:0000256" key="8">
    <source>
        <dbReference type="ARBA" id="ARBA00023204"/>
    </source>
</evidence>
<dbReference type="GO" id="GO:0000014">
    <property type="term" value="F:single-stranded DNA endodeoxyribonuclease activity"/>
    <property type="evidence" value="ECO:0007669"/>
    <property type="project" value="TreeGrafter"/>
</dbReference>
<dbReference type="SUPFAM" id="SSF47781">
    <property type="entry name" value="RuvA domain 2-like"/>
    <property type="match status" value="1"/>
</dbReference>
<evidence type="ECO:0000256" key="5">
    <source>
        <dbReference type="ARBA" id="ARBA00022763"/>
    </source>
</evidence>
<dbReference type="AlphaFoldDB" id="A0AAD5T2M4"/>
<dbReference type="InterPro" id="IPR011335">
    <property type="entry name" value="Restrct_endonuc-II-like"/>
</dbReference>
<dbReference type="Gene3D" id="3.40.50.10130">
    <property type="match status" value="1"/>
</dbReference>
<reference evidence="12" key="1">
    <citation type="submission" date="2020-05" db="EMBL/GenBank/DDBJ databases">
        <title>Phylogenomic resolution of chytrid fungi.</title>
        <authorList>
            <person name="Stajich J.E."/>
            <person name="Amses K."/>
            <person name="Simmons R."/>
            <person name="Seto K."/>
            <person name="Myers J."/>
            <person name="Bonds A."/>
            <person name="Quandt C.A."/>
            <person name="Barry K."/>
            <person name="Liu P."/>
            <person name="Grigoriev I."/>
            <person name="Longcore J.E."/>
            <person name="James T.Y."/>
        </authorList>
    </citation>
    <scope>NUCLEOTIDE SEQUENCE</scope>
    <source>
        <strain evidence="12">JEL0513</strain>
    </source>
</reference>
<feature type="domain" description="ERCC4" evidence="11">
    <location>
        <begin position="817"/>
        <end position="897"/>
    </location>
</feature>
<keyword evidence="9" id="KW-0539">Nucleus</keyword>
<dbReference type="PANTHER" id="PTHR10150">
    <property type="entry name" value="DNA REPAIR ENDONUCLEASE XPF"/>
    <property type="match status" value="1"/>
</dbReference>
<feature type="region of interest" description="Disordered" evidence="10">
    <location>
        <begin position="568"/>
        <end position="655"/>
    </location>
</feature>
<feature type="compositionally biased region" description="Basic and acidic residues" evidence="10">
    <location>
        <begin position="19"/>
        <end position="40"/>
    </location>
</feature>
<evidence type="ECO:0000256" key="1">
    <source>
        <dbReference type="ARBA" id="ARBA00004123"/>
    </source>
</evidence>
<evidence type="ECO:0000256" key="6">
    <source>
        <dbReference type="ARBA" id="ARBA00022801"/>
    </source>
</evidence>
<evidence type="ECO:0000256" key="9">
    <source>
        <dbReference type="ARBA" id="ARBA00023242"/>
    </source>
</evidence>
<sequence length="1048" mass="116644">MVKQLAGKGGIEGLEDQEDKQAQADKEEKETRNDKEKDGQAADSGDGLVVAAKGLVHATPHNLVLILNSSSVEAEGLKLDLLTNETTSSARRLRYLKGGTVAVSSRILVVDLLNNVVPISLVSGVIICHAHKITESSTEAFILRLIREKNKVAFIRALSESPESLAHSGILWKLEKTMKLLFLRKVYFWPRFHMEVQKCIDSVVQPIFVRQVRVPMTKNMANIQAAIIDCINESILEIKRVHRFADPEEFSVENALFATFEANLHTNLDPIWHRVSTRTKRIVSDVSTLRRLLGYLTIYDPVAFYSFLESIRAANTLSPLQMTHSNSTISPWLMYDAADVVFSTAKSRVFRTVVEPERSTAAQKNTERFGNLINSSDESNRQQIPAGVEILGEELPKWRVIRDLVSEIEAAKEKNNQITPSGPTLIMVHGERTCAQLSEILSGHIFQKQASAQQQLLWKASKRQHQDIEVNDQESSAKHISPSQSSRRRQRGGAVSKITTSSIPTHQDIHSLNAAAVTATKSTELVSTEFSTIGAKKLIARQVIRFFKWRSTVSVVQYNVASRFGKVGIRGGANNAPSRGRDGTVFRGNSGSDVYSRRRARGGGSGSGKQSRSSSTLLDEEENMPETVGKYANPENSMRPVSLEDGDNNDRDMNRDMNRKLLQDPTAPIDMDDYNANFGVVDMPASIIIRPYATSILSPTGGYMMNGDDDSVMLEKLQPSTVVMYDVDPAFIRRLEVWHALNNGKRHLNVYFVIYDNSVEEQKYLTSLRKEKESFEKLIREKAVNGRVVDPEDIFWRNLDTRIAGGQQTVPAEDSNLVIVDVREFRSALPSLLHTHRMKLRPCTLEVGDYILTPQICVERKSIPDLVGSFKSGRLYTQVEAMCLHYQTPVLLIEFAQGKTFALSGGLEASSKNGGPAGGDDLNSKLALLVITFPKLRIVWSSSPGATAEIFEDLKKDQKEPSLEEAMAIGVESGNDGIDSMFNITPSDMIRTLPGITSKNYKNIMRRVDSIAAMANMKLENLQVLLGEEGGQAFYEFLYSDASKKKNY</sequence>
<dbReference type="GO" id="GO:0000712">
    <property type="term" value="P:resolution of meiotic recombination intermediates"/>
    <property type="evidence" value="ECO:0007669"/>
    <property type="project" value="TreeGrafter"/>
</dbReference>
<protein>
    <recommendedName>
        <fullName evidence="11">ERCC4 domain-containing protein</fullName>
    </recommendedName>
</protein>
<keyword evidence="5" id="KW-0227">DNA damage</keyword>
<dbReference type="InterPro" id="IPR010994">
    <property type="entry name" value="RuvA_2-like"/>
</dbReference>
<evidence type="ECO:0000256" key="2">
    <source>
        <dbReference type="ARBA" id="ARBA00010015"/>
    </source>
</evidence>
<feature type="region of interest" description="Disordered" evidence="10">
    <location>
        <begin position="467"/>
        <end position="499"/>
    </location>
</feature>
<dbReference type="PANTHER" id="PTHR10150:SF0">
    <property type="entry name" value="DNA REPAIR ENDONUCLEASE XPF"/>
    <property type="match status" value="1"/>
</dbReference>
<organism evidence="12 13">
    <name type="scientific">Physocladia obscura</name>
    <dbReference type="NCBI Taxonomy" id="109957"/>
    <lineage>
        <taxon>Eukaryota</taxon>
        <taxon>Fungi</taxon>
        <taxon>Fungi incertae sedis</taxon>
        <taxon>Chytridiomycota</taxon>
        <taxon>Chytridiomycota incertae sedis</taxon>
        <taxon>Chytridiomycetes</taxon>
        <taxon>Chytridiales</taxon>
        <taxon>Chytriomycetaceae</taxon>
        <taxon>Physocladia</taxon>
    </lineage>
</organism>
<evidence type="ECO:0000256" key="4">
    <source>
        <dbReference type="ARBA" id="ARBA00022759"/>
    </source>
</evidence>
<keyword evidence="3" id="KW-0540">Nuclease</keyword>
<accession>A0AAD5T2M4</accession>
<dbReference type="GO" id="GO:0000724">
    <property type="term" value="P:double-strand break repair via homologous recombination"/>
    <property type="evidence" value="ECO:0007669"/>
    <property type="project" value="TreeGrafter"/>
</dbReference>
<evidence type="ECO:0000256" key="3">
    <source>
        <dbReference type="ARBA" id="ARBA00022722"/>
    </source>
</evidence>
<dbReference type="GO" id="GO:0003697">
    <property type="term" value="F:single-stranded DNA binding"/>
    <property type="evidence" value="ECO:0007669"/>
    <property type="project" value="TreeGrafter"/>
</dbReference>
<dbReference type="GO" id="GO:0003684">
    <property type="term" value="F:damaged DNA binding"/>
    <property type="evidence" value="ECO:0007669"/>
    <property type="project" value="TreeGrafter"/>
</dbReference>
<proteinExistence type="inferred from homology"/>
<dbReference type="GO" id="GO:1901255">
    <property type="term" value="P:nucleotide-excision repair involved in interstrand cross-link repair"/>
    <property type="evidence" value="ECO:0007669"/>
    <property type="project" value="TreeGrafter"/>
</dbReference>
<comment type="similarity">
    <text evidence="2">Belongs to the XPF family.</text>
</comment>
<dbReference type="Proteomes" id="UP001211907">
    <property type="component" value="Unassembled WGS sequence"/>
</dbReference>
<keyword evidence="4" id="KW-0255">Endonuclease</keyword>
<evidence type="ECO:0000313" key="12">
    <source>
        <dbReference type="EMBL" id="KAJ3123807.1"/>
    </source>
</evidence>
<evidence type="ECO:0000259" key="11">
    <source>
        <dbReference type="SMART" id="SM00891"/>
    </source>
</evidence>
<comment type="subcellular location">
    <subcellularLocation>
        <location evidence="1">Nucleus</location>
    </subcellularLocation>
</comment>
<dbReference type="SMART" id="SM00891">
    <property type="entry name" value="ERCC4"/>
    <property type="match status" value="1"/>
</dbReference>
<dbReference type="InterPro" id="IPR047520">
    <property type="entry name" value="XPF_nuclease"/>
</dbReference>
<feature type="region of interest" description="Disordered" evidence="10">
    <location>
        <begin position="1"/>
        <end position="43"/>
    </location>
</feature>
<keyword evidence="8" id="KW-0234">DNA repair</keyword>
<evidence type="ECO:0000313" key="13">
    <source>
        <dbReference type="Proteomes" id="UP001211907"/>
    </source>
</evidence>
<evidence type="ECO:0000256" key="10">
    <source>
        <dbReference type="SAM" id="MobiDB-lite"/>
    </source>
</evidence>
<dbReference type="EMBL" id="JADGJH010000714">
    <property type="protein sequence ID" value="KAJ3123807.1"/>
    <property type="molecule type" value="Genomic_DNA"/>
</dbReference>
<dbReference type="Pfam" id="PF02732">
    <property type="entry name" value="ERCC4"/>
    <property type="match status" value="1"/>
</dbReference>
<gene>
    <name evidence="12" type="ORF">HK100_011478</name>
</gene>